<dbReference type="RefSeq" id="WP_096376663.1">
    <property type="nucleotide sequence ID" value="NZ_AP014940.1"/>
</dbReference>
<organism evidence="5 6">
    <name type="scientific">Lysobacter enzymogenes</name>
    <dbReference type="NCBI Taxonomy" id="69"/>
    <lineage>
        <taxon>Bacteria</taxon>
        <taxon>Pseudomonadati</taxon>
        <taxon>Pseudomonadota</taxon>
        <taxon>Gammaproteobacteria</taxon>
        <taxon>Lysobacterales</taxon>
        <taxon>Lysobacteraceae</taxon>
        <taxon>Lysobacter</taxon>
    </lineage>
</organism>
<reference evidence="5 6" key="1">
    <citation type="journal article" date="2017" name="DNA Res.">
        <title>Complete genome sequence and expression profile of the commercial lytic enzyme producer Lysobacter enzymogenes M497-1.</title>
        <authorList>
            <person name="Takami H."/>
            <person name="Toyoda A."/>
            <person name="Uchiyama I."/>
            <person name="Itoh T."/>
            <person name="Takaki Y."/>
            <person name="Arai W."/>
            <person name="Nishi S."/>
            <person name="Kawai M."/>
            <person name="Shinya K."/>
            <person name="Ikeda H."/>
        </authorList>
    </citation>
    <scope>NUCLEOTIDE SEQUENCE [LARGE SCALE GENOMIC DNA]</scope>
    <source>
        <strain evidence="5 6">M497-1</strain>
    </source>
</reference>
<proteinExistence type="predicted"/>
<dbReference type="Gene3D" id="3.40.50.1820">
    <property type="entry name" value="alpha/beta hydrolase"/>
    <property type="match status" value="1"/>
</dbReference>
<dbReference type="Proteomes" id="UP000218824">
    <property type="component" value="Chromosome"/>
</dbReference>
<sequence>MPRRAPLRLPLLLATLLAACAAHADGVGLGTLDTREPVTGTKVPAAIFYPSREARADASTDIGPYTVQAQRDAAPADGKFPLIVLSHGHLGSMYGHHDLAAELARHGYIVAAPQHTGDSYDDASGAGTDRALLGRAWQASAVIDALLADPRIGAHIDAERIGAAGFSAGGYTTLLLLGAQPDFDLFPKYCAQHPGLPELCDRPLPAKMRTFDTPPPTVDARVRAGFAMAPFSILFDAESFRAMQRPVFLYIAQKDQVLAPADNGLRIRGLIPNLAGFAEVPGAGHYVFLPPCSAAFAKEVPAICTDAPGVDRAAAHRDINAAAVKFFDAQFKAKAVAPAQSTGQVKNEL</sequence>
<keyword evidence="2" id="KW-0442">Lipid degradation</keyword>
<dbReference type="GO" id="GO:0003847">
    <property type="term" value="F:1-alkyl-2-acetylglycerophosphocholine esterase activity"/>
    <property type="evidence" value="ECO:0007669"/>
    <property type="project" value="TreeGrafter"/>
</dbReference>
<evidence type="ECO:0000256" key="4">
    <source>
        <dbReference type="SAM" id="SignalP"/>
    </source>
</evidence>
<dbReference type="SUPFAM" id="SSF53474">
    <property type="entry name" value="alpha/beta-Hydrolases"/>
    <property type="match status" value="1"/>
</dbReference>
<keyword evidence="4" id="KW-0732">Signal</keyword>
<keyword evidence="5" id="KW-0449">Lipoprotein</keyword>
<dbReference type="Pfam" id="PF03403">
    <property type="entry name" value="PAF-AH_p_II"/>
    <property type="match status" value="1"/>
</dbReference>
<evidence type="ECO:0000256" key="1">
    <source>
        <dbReference type="ARBA" id="ARBA00022801"/>
    </source>
</evidence>
<name>A0AAU9AJ68_LYSEN</name>
<evidence type="ECO:0000256" key="2">
    <source>
        <dbReference type="ARBA" id="ARBA00022963"/>
    </source>
</evidence>
<keyword evidence="3" id="KW-0443">Lipid metabolism</keyword>
<accession>A0AAU9AJ68</accession>
<feature type="signal peptide" evidence="4">
    <location>
        <begin position="1"/>
        <end position="24"/>
    </location>
</feature>
<dbReference type="InterPro" id="IPR029058">
    <property type="entry name" value="AB_hydrolase_fold"/>
</dbReference>
<dbReference type="GO" id="GO:0016042">
    <property type="term" value="P:lipid catabolic process"/>
    <property type="evidence" value="ECO:0007669"/>
    <property type="project" value="UniProtKB-KW"/>
</dbReference>
<evidence type="ECO:0000313" key="6">
    <source>
        <dbReference type="Proteomes" id="UP000218824"/>
    </source>
</evidence>
<dbReference type="GeneID" id="83062604"/>
<dbReference type="InterPro" id="IPR016986">
    <property type="entry name" value="UCP031982_abhydr"/>
</dbReference>
<dbReference type="PIRSF" id="PIRSF031982">
    <property type="entry name" value="UCP031982_abhydr"/>
    <property type="match status" value="1"/>
</dbReference>
<dbReference type="PANTHER" id="PTHR10272:SF0">
    <property type="entry name" value="PLATELET-ACTIVATING FACTOR ACETYLHYDROLASE"/>
    <property type="match status" value="1"/>
</dbReference>
<dbReference type="PANTHER" id="PTHR10272">
    <property type="entry name" value="PLATELET-ACTIVATING FACTOR ACETYLHYDROLASE"/>
    <property type="match status" value="1"/>
</dbReference>
<dbReference type="PROSITE" id="PS51257">
    <property type="entry name" value="PROKAR_LIPOPROTEIN"/>
    <property type="match status" value="1"/>
</dbReference>
<gene>
    <name evidence="5" type="ORF">LEN_0702</name>
</gene>
<evidence type="ECO:0000313" key="5">
    <source>
        <dbReference type="EMBL" id="BAV96189.1"/>
    </source>
</evidence>
<dbReference type="EMBL" id="AP014940">
    <property type="protein sequence ID" value="BAV96189.1"/>
    <property type="molecule type" value="Genomic_DNA"/>
</dbReference>
<dbReference type="AlphaFoldDB" id="A0AAU9AJ68"/>
<keyword evidence="1" id="KW-0378">Hydrolase</keyword>
<protein>
    <submittedName>
        <fullName evidence="5">Lipoprotein</fullName>
    </submittedName>
</protein>
<feature type="chain" id="PRO_5043840710" evidence="4">
    <location>
        <begin position="25"/>
        <end position="349"/>
    </location>
</feature>
<dbReference type="KEGG" id="lem:LEN_0702"/>
<evidence type="ECO:0000256" key="3">
    <source>
        <dbReference type="ARBA" id="ARBA00023098"/>
    </source>
</evidence>